<organism evidence="1">
    <name type="scientific">viral metagenome</name>
    <dbReference type="NCBI Taxonomy" id="1070528"/>
    <lineage>
        <taxon>unclassified sequences</taxon>
        <taxon>metagenomes</taxon>
        <taxon>organismal metagenomes</taxon>
    </lineage>
</organism>
<accession>A0A6C0I4R7</accession>
<reference evidence="1" key="1">
    <citation type="journal article" date="2020" name="Nature">
        <title>Giant virus diversity and host interactions through global metagenomics.</title>
        <authorList>
            <person name="Schulz F."/>
            <person name="Roux S."/>
            <person name="Paez-Espino D."/>
            <person name="Jungbluth S."/>
            <person name="Walsh D.A."/>
            <person name="Denef V.J."/>
            <person name="McMahon K.D."/>
            <person name="Konstantinidis K.T."/>
            <person name="Eloe-Fadrosh E.A."/>
            <person name="Kyrpides N.C."/>
            <person name="Woyke T."/>
        </authorList>
    </citation>
    <scope>NUCLEOTIDE SEQUENCE</scope>
    <source>
        <strain evidence="1">GVMAG-M-3300023184-190</strain>
    </source>
</reference>
<evidence type="ECO:0000313" key="1">
    <source>
        <dbReference type="EMBL" id="QHT87395.1"/>
    </source>
</evidence>
<protein>
    <submittedName>
        <fullName evidence="1">Uncharacterized protein</fullName>
    </submittedName>
</protein>
<name>A0A6C0I4R7_9ZZZZ</name>
<dbReference type="EMBL" id="MN740088">
    <property type="protein sequence ID" value="QHT87395.1"/>
    <property type="molecule type" value="Genomic_DNA"/>
</dbReference>
<dbReference type="AlphaFoldDB" id="A0A6C0I4R7"/>
<proteinExistence type="predicted"/>
<sequence>MVATYPNCGKFLKTYKKYFLEKEYKISSAISGRMNKTCCKCKNEKSIQCYGNLKSSPDGLRYDCNDCRKEYRNKIKVHIKEKNRSYYESKKDEILEKNKKYRIDNNASICEQRKEYRNREEIKNHIKQKQKEYLSIRKLNIQVRRKTDIHFQISEIVRSKVHKMLKNKKTSYTNLIGCDVNFLKHWLEFRFTPEMNWNNLGSLWQIDHILPINGFDFSKENDMKICFHWTNLQPLTALENRQKSDKLLLHHYYNNIVNVTRFNKFRREYLGYQAVNESLQWLRLELRYGKNPSYEVVSNNTTEIDNPQPSL</sequence>